<evidence type="ECO:0000313" key="20">
    <source>
        <dbReference type="EMBL" id="AFV26962.1"/>
    </source>
</evidence>
<evidence type="ECO:0000256" key="17">
    <source>
        <dbReference type="ARBA" id="ARBA00031504"/>
    </source>
</evidence>
<dbReference type="InterPro" id="IPR008026">
    <property type="entry name" value="Herpes_ICP47"/>
</dbReference>
<evidence type="ECO:0000256" key="1">
    <source>
        <dbReference type="ARBA" id="ARBA00002761"/>
    </source>
</evidence>
<evidence type="ECO:0000256" key="9">
    <source>
        <dbReference type="ARBA" id="ARBA00022562"/>
    </source>
</evidence>
<comment type="similarity">
    <text evidence="4">Belongs to the herpesviridae US12 family.</text>
</comment>
<keyword evidence="8" id="KW-1080">Inhibition of host adaptive immune response by virus</keyword>
<keyword evidence="7" id="KW-0244">Early protein</keyword>
<evidence type="ECO:0000256" key="15">
    <source>
        <dbReference type="ARBA" id="ARBA00030443"/>
    </source>
</evidence>
<dbReference type="EMBL" id="JQ360576">
    <property type="protein sequence ID" value="AFV26962.1"/>
    <property type="molecule type" value="Genomic_DNA"/>
</dbReference>
<dbReference type="SMR" id="K9MG74"/>
<evidence type="ECO:0000256" key="4">
    <source>
        <dbReference type="ARBA" id="ARBA00007036"/>
    </source>
</evidence>
<evidence type="ECO:0000256" key="14">
    <source>
        <dbReference type="ARBA" id="ARBA00030047"/>
    </source>
</evidence>
<keyword evidence="11" id="KW-1107">Inhibition of host TAP by virus</keyword>
<feature type="compositionally biased region" description="Low complexity" evidence="19">
    <location>
        <begin position="49"/>
        <end position="58"/>
    </location>
</feature>
<evidence type="ECO:0000313" key="21">
    <source>
        <dbReference type="Proteomes" id="UP000143361"/>
    </source>
</evidence>
<feature type="region of interest" description="Disordered" evidence="19">
    <location>
        <begin position="37"/>
        <end position="75"/>
    </location>
</feature>
<evidence type="ECO:0000256" key="7">
    <source>
        <dbReference type="ARBA" id="ARBA00022518"/>
    </source>
</evidence>
<dbReference type="Proteomes" id="UP000143361">
    <property type="component" value="Segment"/>
</dbReference>
<evidence type="ECO:0000256" key="18">
    <source>
        <dbReference type="ARBA" id="ARBA00032521"/>
    </source>
</evidence>
<dbReference type="GO" id="GO:0042025">
    <property type="term" value="C:host cell nucleus"/>
    <property type="evidence" value="ECO:0007669"/>
    <property type="project" value="UniProtKB-SubCell"/>
</dbReference>
<name>K9MG74_9ALPH</name>
<evidence type="ECO:0000256" key="2">
    <source>
        <dbReference type="ARBA" id="ARBA00004147"/>
    </source>
</evidence>
<dbReference type="GO" id="GO:0039588">
    <property type="term" value="P:symbiont-mediated suppression of host antigen processing and presentation"/>
    <property type="evidence" value="ECO:0007669"/>
    <property type="project" value="UniProtKB-KW"/>
</dbReference>
<evidence type="ECO:0000256" key="13">
    <source>
        <dbReference type="ARBA" id="ARBA00023280"/>
    </source>
</evidence>
<evidence type="ECO:0000256" key="12">
    <source>
        <dbReference type="ARBA" id="ARBA00023200"/>
    </source>
</evidence>
<evidence type="ECO:0000256" key="10">
    <source>
        <dbReference type="ARBA" id="ARBA00022581"/>
    </source>
</evidence>
<proteinExistence type="inferred from homology"/>
<evidence type="ECO:0000256" key="8">
    <source>
        <dbReference type="ARBA" id="ARBA00022560"/>
    </source>
</evidence>
<reference evidence="20 21" key="1">
    <citation type="journal article" date="2013" name="Arch. Virol.">
        <title>Genome sequence of a chimpanzee herpesvirus and its relation to other primate alphaherpesviruses.</title>
        <authorList>
            <person name="Severini A."/>
            <person name="Tyler S.D."/>
            <person name="Peters G.A."/>
            <person name="Black D."/>
            <person name="Eberle R."/>
        </authorList>
    </citation>
    <scope>NUCLEOTIDE SEQUENCE [LARGE SCALE GENOMIC DNA]</scope>
    <source>
        <strain evidence="20">105640</strain>
    </source>
</reference>
<keyword evidence="12" id="KW-1035">Host cytoplasm</keyword>
<keyword evidence="21" id="KW-1185">Reference proteome</keyword>
<evidence type="ECO:0000256" key="19">
    <source>
        <dbReference type="SAM" id="MobiDB-lite"/>
    </source>
</evidence>
<organism evidence="20 21">
    <name type="scientific">Chimpanzee herpesvirus strain 105640</name>
    <dbReference type="NCBI Taxonomy" id="332937"/>
    <lineage>
        <taxon>Viruses</taxon>
        <taxon>Duplodnaviria</taxon>
        <taxon>Heunggongvirae</taxon>
        <taxon>Peploviricota</taxon>
        <taxon>Herviviricetes</taxon>
        <taxon>Herpesvirales</taxon>
        <taxon>Orthoherpesviridae</taxon>
        <taxon>Alphaherpesvirinae</taxon>
        <taxon>Simplexvirus</taxon>
        <taxon>Simplexvirus paninealpha3</taxon>
        <taxon>Panine alphaherpesvirus 3</taxon>
    </lineage>
</organism>
<dbReference type="Pfam" id="PF05363">
    <property type="entry name" value="Herpes_US12"/>
    <property type="match status" value="1"/>
</dbReference>
<evidence type="ECO:0000256" key="3">
    <source>
        <dbReference type="ARBA" id="ARBA00004192"/>
    </source>
</evidence>
<evidence type="ECO:0000256" key="11">
    <source>
        <dbReference type="ARBA" id="ARBA00022718"/>
    </source>
</evidence>
<keyword evidence="13" id="KW-0899">Viral immunoevasion</keyword>
<comment type="function">
    <text evidence="1">Plays a role in the inhibition of host immune response. Binds specifically to transporters associated with antigen processing (TAP), thereby blocking peptide-binding and translocation by TAP as well as subsequent loading of peptides onto MHC class I molecules. Empty MHC I molecules are retained in the endoplasmic reticulum and ultimately directed to proteasomal degradation. In consequence, infected cells are masked for immune recognition by cytotoxic T-lymphocytes.</text>
</comment>
<comment type="subunit">
    <text evidence="5">Interacts with host TAP1 and TAP2; these interactions inhibit the loading of peptides onto MHC class I molecules.</text>
</comment>
<dbReference type="GO" id="GO:0030430">
    <property type="term" value="C:host cell cytoplasm"/>
    <property type="evidence" value="ECO:0007669"/>
    <property type="project" value="UniProtKB-SubCell"/>
</dbReference>
<evidence type="ECO:0000256" key="5">
    <source>
        <dbReference type="ARBA" id="ARBA00011403"/>
    </source>
</evidence>
<feature type="compositionally biased region" description="Polar residues" evidence="19">
    <location>
        <begin position="65"/>
        <end position="75"/>
    </location>
</feature>
<dbReference type="RefSeq" id="YP_009011060.1">
    <property type="nucleotide sequence ID" value="NC_023677.1"/>
</dbReference>
<gene>
    <name evidence="20" type="primary">US12</name>
</gene>
<protein>
    <recommendedName>
        <fullName evidence="6">ICP47 protein</fullName>
    </recommendedName>
    <alternativeName>
        <fullName evidence="17">Immediate-early protein IE12</fullName>
    </alternativeName>
    <alternativeName>
        <fullName evidence="15">Immediate-early-5</fullName>
    </alternativeName>
    <alternativeName>
        <fullName evidence="16">Infected cell protein 47</fullName>
    </alternativeName>
    <alternativeName>
        <fullName evidence="18">US12 protein</fullName>
    </alternativeName>
    <alternativeName>
        <fullName evidence="14">Vmw12</fullName>
    </alternativeName>
</protein>
<accession>K9MG74</accession>
<evidence type="ECO:0000256" key="6">
    <source>
        <dbReference type="ARBA" id="ARBA00021711"/>
    </source>
</evidence>
<comment type="subcellular location">
    <subcellularLocation>
        <location evidence="3">Host cytoplasm</location>
    </subcellularLocation>
    <subcellularLocation>
        <location evidence="2">Host nucleus</location>
    </subcellularLocation>
</comment>
<dbReference type="GeneID" id="18533965"/>
<evidence type="ECO:0000256" key="16">
    <source>
        <dbReference type="ARBA" id="ARBA00031342"/>
    </source>
</evidence>
<keyword evidence="9" id="KW-1048">Host nucleus</keyword>
<dbReference type="KEGG" id="vg:18533965"/>
<keyword evidence="10" id="KW-0945">Host-virus interaction</keyword>
<sequence length="106" mass="11690">MSWALKTTDRFLDLSRGTHLTYGDVCAEIHKREREDREAARTAVNDPELPLLRPPVVRSDPAIRNPTQQTCGCTTSNTRQGRLLALDTIPSVVGCPLPPPNQRASA</sequence>